<evidence type="ECO:0000256" key="5">
    <source>
        <dbReference type="ARBA" id="ARBA00022692"/>
    </source>
</evidence>
<dbReference type="CDD" id="cd06550">
    <property type="entry name" value="TM_ABC_iron-siderophores_like"/>
    <property type="match status" value="1"/>
</dbReference>
<feature type="transmembrane region" description="Helical" evidence="8">
    <location>
        <begin position="92"/>
        <end position="112"/>
    </location>
</feature>
<feature type="transmembrane region" description="Helical" evidence="8">
    <location>
        <begin position="311"/>
        <end position="330"/>
    </location>
</feature>
<evidence type="ECO:0000256" key="2">
    <source>
        <dbReference type="ARBA" id="ARBA00007935"/>
    </source>
</evidence>
<dbReference type="RefSeq" id="WP_377913572.1">
    <property type="nucleotide sequence ID" value="NZ_JBHRZT010000020.1"/>
</dbReference>
<evidence type="ECO:0000256" key="3">
    <source>
        <dbReference type="ARBA" id="ARBA00022448"/>
    </source>
</evidence>
<organism evidence="9 10">
    <name type="scientific">Bacillus songklensis</name>
    <dbReference type="NCBI Taxonomy" id="1069116"/>
    <lineage>
        <taxon>Bacteria</taxon>
        <taxon>Bacillati</taxon>
        <taxon>Bacillota</taxon>
        <taxon>Bacilli</taxon>
        <taxon>Bacillales</taxon>
        <taxon>Bacillaceae</taxon>
        <taxon>Bacillus</taxon>
    </lineage>
</organism>
<comment type="similarity">
    <text evidence="2">Belongs to the binding-protein-dependent transport system permease family. FecCD subfamily.</text>
</comment>
<dbReference type="InterPro" id="IPR000522">
    <property type="entry name" value="ABC_transptr_permease_BtuC"/>
</dbReference>
<evidence type="ECO:0000256" key="4">
    <source>
        <dbReference type="ARBA" id="ARBA00022475"/>
    </source>
</evidence>
<feature type="transmembrane region" description="Helical" evidence="8">
    <location>
        <begin position="124"/>
        <end position="146"/>
    </location>
</feature>
<dbReference type="PANTHER" id="PTHR30472:SF25">
    <property type="entry name" value="ABC TRANSPORTER PERMEASE PROTEIN MJ0876-RELATED"/>
    <property type="match status" value="1"/>
</dbReference>
<gene>
    <name evidence="9" type="ORF">ACFOU2_04315</name>
</gene>
<feature type="transmembrane region" description="Helical" evidence="8">
    <location>
        <begin position="152"/>
        <end position="174"/>
    </location>
</feature>
<keyword evidence="6 8" id="KW-1133">Transmembrane helix</keyword>
<dbReference type="PANTHER" id="PTHR30472">
    <property type="entry name" value="FERRIC ENTEROBACTIN TRANSPORT SYSTEM PERMEASE PROTEIN"/>
    <property type="match status" value="1"/>
</dbReference>
<dbReference type="Gene3D" id="1.10.3470.10">
    <property type="entry name" value="ABC transporter involved in vitamin B12 uptake, BtuC"/>
    <property type="match status" value="1"/>
</dbReference>
<evidence type="ECO:0000313" key="9">
    <source>
        <dbReference type="EMBL" id="MFC3882764.1"/>
    </source>
</evidence>
<comment type="subcellular location">
    <subcellularLocation>
        <location evidence="1">Cell membrane</location>
        <topology evidence="1">Multi-pass membrane protein</topology>
    </subcellularLocation>
</comment>
<reference evidence="10" key="1">
    <citation type="journal article" date="2019" name="Int. J. Syst. Evol. Microbiol.">
        <title>The Global Catalogue of Microorganisms (GCM) 10K type strain sequencing project: providing services to taxonomists for standard genome sequencing and annotation.</title>
        <authorList>
            <consortium name="The Broad Institute Genomics Platform"/>
            <consortium name="The Broad Institute Genome Sequencing Center for Infectious Disease"/>
            <person name="Wu L."/>
            <person name="Ma J."/>
        </authorList>
    </citation>
    <scope>NUCLEOTIDE SEQUENCE [LARGE SCALE GENOMIC DNA]</scope>
    <source>
        <strain evidence="10">CCUG 61889</strain>
    </source>
</reference>
<feature type="transmembrane region" description="Helical" evidence="8">
    <location>
        <begin position="283"/>
        <end position="305"/>
    </location>
</feature>
<dbReference type="Pfam" id="PF01032">
    <property type="entry name" value="FecCD"/>
    <property type="match status" value="1"/>
</dbReference>
<feature type="transmembrane region" description="Helical" evidence="8">
    <location>
        <begin position="241"/>
        <end position="271"/>
    </location>
</feature>
<keyword evidence="4" id="KW-1003">Cell membrane</keyword>
<evidence type="ECO:0000256" key="7">
    <source>
        <dbReference type="ARBA" id="ARBA00023136"/>
    </source>
</evidence>
<keyword evidence="10" id="KW-1185">Reference proteome</keyword>
<dbReference type="EMBL" id="JBHRZT010000020">
    <property type="protein sequence ID" value="MFC3882764.1"/>
    <property type="molecule type" value="Genomic_DNA"/>
</dbReference>
<sequence length="335" mass="35838">MVYMSSIGFVIITALMGISIGSIHIPISMIGKILAGFLFQLPIPIEQQEQMTPLITSIRLPRVILSFLIGAALAVSGAALQGLLKNPLADPYTLGVSSGASLGAVAVLFFHLQLPLLKGYTLPLVSVMTALLALAFIIFTSTVLLKRLTIESIILIGIILSSFLSAVISLLIALSGEELRQIMTWLLGSVSMRGWAYIQLFLPFFTTGLLIMLLCLRDLNALTFGDEVAQSLGVNVGRSKILLLFASSLLTGGAVAVSGTIGFVGLVIPHVTRLYIGSNYRHLLPLSLLNGGAFLVLADLIARTIITPRELPIGVITALAGAPIFSILFIRRYRK</sequence>
<keyword evidence="3" id="KW-0813">Transport</keyword>
<evidence type="ECO:0000256" key="1">
    <source>
        <dbReference type="ARBA" id="ARBA00004651"/>
    </source>
</evidence>
<evidence type="ECO:0000313" key="10">
    <source>
        <dbReference type="Proteomes" id="UP001595752"/>
    </source>
</evidence>
<feature type="transmembrane region" description="Helical" evidence="8">
    <location>
        <begin position="195"/>
        <end position="214"/>
    </location>
</feature>
<keyword evidence="5 8" id="KW-0812">Transmembrane</keyword>
<feature type="transmembrane region" description="Helical" evidence="8">
    <location>
        <begin position="6"/>
        <end position="39"/>
    </location>
</feature>
<proteinExistence type="inferred from homology"/>
<keyword evidence="7 8" id="KW-0472">Membrane</keyword>
<comment type="caution">
    <text evidence="9">The sequence shown here is derived from an EMBL/GenBank/DDBJ whole genome shotgun (WGS) entry which is preliminary data.</text>
</comment>
<name>A0ABV8B0T9_9BACI</name>
<evidence type="ECO:0000256" key="6">
    <source>
        <dbReference type="ARBA" id="ARBA00022989"/>
    </source>
</evidence>
<dbReference type="SUPFAM" id="SSF81345">
    <property type="entry name" value="ABC transporter involved in vitamin B12 uptake, BtuC"/>
    <property type="match status" value="1"/>
</dbReference>
<evidence type="ECO:0000256" key="8">
    <source>
        <dbReference type="SAM" id="Phobius"/>
    </source>
</evidence>
<dbReference type="InterPro" id="IPR037294">
    <property type="entry name" value="ABC_BtuC-like"/>
</dbReference>
<feature type="transmembrane region" description="Helical" evidence="8">
    <location>
        <begin position="60"/>
        <end position="80"/>
    </location>
</feature>
<protein>
    <submittedName>
        <fullName evidence="9">FecCD family ABC transporter permease</fullName>
    </submittedName>
</protein>
<accession>A0ABV8B0T9</accession>
<dbReference type="Proteomes" id="UP001595752">
    <property type="component" value="Unassembled WGS sequence"/>
</dbReference>